<dbReference type="InterPro" id="IPR036166">
    <property type="entry name" value="YxeA-like_sf"/>
</dbReference>
<sequence>MKKILLVLGTVIVFGACMWMFFFTPEKLTPENPAGKTVYYTKITGPGVQGQNGRYDYKVIAYDEKKKKEELSFSAGKKLREGAYIQLYYTMIRGVTYWEEVSFEELPEAVQQQYRE</sequence>
<organism evidence="1 2">
    <name type="scientific">Bacillus cereus 03BB108</name>
    <dbReference type="NCBI Taxonomy" id="451709"/>
    <lineage>
        <taxon>Bacteria</taxon>
        <taxon>Bacillati</taxon>
        <taxon>Bacillota</taxon>
        <taxon>Bacilli</taxon>
        <taxon>Bacillales</taxon>
        <taxon>Bacillaceae</taxon>
        <taxon>Bacillus</taxon>
        <taxon>Bacillus cereus group</taxon>
    </lineage>
</organism>
<name>A0AAN0SUF9_BACCE</name>
<gene>
    <name evidence="1" type="ORF">AK40_510</name>
</gene>
<dbReference type="InterPro" id="IPR006542">
    <property type="entry name" value="DUF1093"/>
</dbReference>
<dbReference type="PANTHER" id="PTHR36433:SF2">
    <property type="entry name" value="YXEA FAMILY PROTEIN"/>
    <property type="match status" value="1"/>
</dbReference>
<protein>
    <recommendedName>
        <fullName evidence="3">YxeA family protein</fullName>
    </recommendedName>
</protein>
<evidence type="ECO:0000313" key="1">
    <source>
        <dbReference type="EMBL" id="AJI10054.1"/>
    </source>
</evidence>
<dbReference type="SUPFAM" id="SSF159121">
    <property type="entry name" value="BC4932-like"/>
    <property type="match status" value="1"/>
</dbReference>
<evidence type="ECO:0008006" key="3">
    <source>
        <dbReference type="Google" id="ProtNLM"/>
    </source>
</evidence>
<dbReference type="Pfam" id="PF06486">
    <property type="entry name" value="DUF1093"/>
    <property type="match status" value="1"/>
</dbReference>
<dbReference type="PANTHER" id="PTHR36433">
    <property type="entry name" value="HYPOTHETICAL CYTOSOLIC PROTEIN"/>
    <property type="match status" value="1"/>
</dbReference>
<dbReference type="Proteomes" id="UP000031861">
    <property type="component" value="Chromosome"/>
</dbReference>
<dbReference type="NCBIfam" id="TIGR01655">
    <property type="entry name" value="yxeA_fam"/>
    <property type="match status" value="1"/>
</dbReference>
<evidence type="ECO:0000313" key="2">
    <source>
        <dbReference type="Proteomes" id="UP000031861"/>
    </source>
</evidence>
<accession>A0AAN0SUF9</accession>
<reference evidence="1 2" key="1">
    <citation type="journal article" date="2015" name="Genome Announc.">
        <title>Complete genome sequences for 35 biothreat assay-relevant bacillus species.</title>
        <authorList>
            <person name="Johnson S.L."/>
            <person name="Daligault H.E."/>
            <person name="Davenport K.W."/>
            <person name="Jaissle J."/>
            <person name="Frey K.G."/>
            <person name="Ladner J.T."/>
            <person name="Broomall S.M."/>
            <person name="Bishop-Lilly K.A."/>
            <person name="Bruce D.C."/>
            <person name="Gibbons H.S."/>
            <person name="Coyne S.R."/>
            <person name="Lo C.C."/>
            <person name="Meincke L."/>
            <person name="Munk A.C."/>
            <person name="Koroleva G.I."/>
            <person name="Rosenzweig C.N."/>
            <person name="Palacios G.F."/>
            <person name="Redden C.L."/>
            <person name="Minogue T.D."/>
            <person name="Chain P.S."/>
        </authorList>
    </citation>
    <scope>NUCLEOTIDE SEQUENCE [LARGE SCALE GENOMIC DNA]</scope>
    <source>
        <strain evidence="1 2">03BB108</strain>
    </source>
</reference>
<dbReference type="Gene3D" id="2.40.50.480">
    <property type="match status" value="1"/>
</dbReference>
<dbReference type="EMBL" id="CP009641">
    <property type="protein sequence ID" value="AJI10054.1"/>
    <property type="molecule type" value="Genomic_DNA"/>
</dbReference>
<proteinExistence type="predicted"/>
<dbReference type="RefSeq" id="WP_000722584.1">
    <property type="nucleotide sequence ID" value="NZ_CP009641.1"/>
</dbReference>
<dbReference type="PROSITE" id="PS51257">
    <property type="entry name" value="PROKAR_LIPOPROTEIN"/>
    <property type="match status" value="1"/>
</dbReference>
<dbReference type="AlphaFoldDB" id="A0AAN0SUF9"/>